<sequence>MALVSLLVKALLSLVLLLPFSSAAWEGEAQLPPDEYNTKGGPVKDKLNVHLVAHTHDDVGWLKTVDQYYVGSNNSIQFAGVQWILDSVVQSLAQNPDRKFIYVEQAFFQRWWRQQNKKTRKVVQKLVKDGQLEFINGGWCMHDEATTYYVDMIDQTALGHRYIRDQFDQYPRIGWQIDPFGHSAVQASLLTAELGFDGLFFARADYDDVKKRREEKSMEMVWRASKSLGKSAETFAGVMGHHYDTPVGFNFDMWSKDPPIQDDPRLYDVNVAERIEAFIKDNLAQAAQFRTNNIMLSMGADFVYSNANTWFTNMDKLIHYANKDGRVNVFYSTPSIYLDAKYEANETWPLKTDDFFPYADCPHCYWTGYFASRVGLKGYTRALSGYLQAARQLEFLVGRSATGPNTDELEEAMAIVQHHDGVSGTEKQHVADDYAKRLAIGAAEAGAVVANALVTLTAGQKAGAKEGLSSSADGFMHARVLLNEKAAPQADHDSEGHAFEQCPLLNISSCPITEKLIEEDTSLVVVAYNSLAWPRTELVRFPVASQLLAVTDMYGNPVPSQVAPIHHVTRTLRARHVAADQEAPFELTFLAGVPPLGFATYFLGTKQAGQPGLAAVAVEEPVNGFGTDFDIGRGALKLTFGGDSGSLKRIANKRTQTSLGVVHQSMFWYNASDGNTEANPLQASGAYIFRPNSSTEYPLWDTAADTFPRLSTVRGPLYEEVRQELSPWAVQTFRVSTDGADADVQYTVGPIPIDDGLGKEVVMRLETDIQNGKTFFTDSNGRDLIQRVVDKRPTWKLNVTEPVAGNYYPVNAAILIRDAATQLTVLTDRSLGGASLADGQVDVMLHRRLLHDDARGVGEPLNETAYGEGLVTRGVLKVGVHPTNESARWLRENALRVYSPLQLAFTTQKSGGAPAWLRSHRGSFSGLREGAQLPPNVALTTLQQLPDGTVLLRLAHLYEVDEDPELSQLARVNLRALFPTKIEKATELTLSGNQPKSAVKKKVWRVEGEESTRHASLRGGPFKDDDLTVELGPLEIRTFGILFAEKVM</sequence>
<keyword evidence="9" id="KW-0325">Glycoprotein</keyword>
<keyword evidence="5 11" id="KW-0732">Signal</keyword>
<feature type="signal peptide" evidence="11">
    <location>
        <begin position="1"/>
        <end position="23"/>
    </location>
</feature>
<gene>
    <name evidence="13" type="ORF">KFL_002700070</name>
</gene>
<evidence type="ECO:0000256" key="8">
    <source>
        <dbReference type="ARBA" id="ARBA00023157"/>
    </source>
</evidence>
<dbReference type="GO" id="GO:0006013">
    <property type="term" value="P:mannose metabolic process"/>
    <property type="evidence" value="ECO:0007669"/>
    <property type="project" value="InterPro"/>
</dbReference>
<dbReference type="Proteomes" id="UP000054558">
    <property type="component" value="Unassembled WGS sequence"/>
</dbReference>
<accession>A0A1Y1IDC6</accession>
<dbReference type="InterPro" id="IPR028995">
    <property type="entry name" value="Glyco_hydro_57/38_cen_sf"/>
</dbReference>
<dbReference type="Gene3D" id="2.60.40.1180">
    <property type="entry name" value="Golgi alpha-mannosidase II"/>
    <property type="match status" value="1"/>
</dbReference>
<dbReference type="InterPro" id="IPR015341">
    <property type="entry name" value="Glyco_hydro_38_cen"/>
</dbReference>
<dbReference type="InterPro" id="IPR050843">
    <property type="entry name" value="Glycosyl_Hydrlase_38"/>
</dbReference>
<evidence type="ECO:0000256" key="6">
    <source>
        <dbReference type="ARBA" id="ARBA00022801"/>
    </source>
</evidence>
<dbReference type="SUPFAM" id="SSF74650">
    <property type="entry name" value="Galactose mutarotase-like"/>
    <property type="match status" value="1"/>
</dbReference>
<dbReference type="STRING" id="105231.A0A1Y1IDC6"/>
<dbReference type="GO" id="GO:0004559">
    <property type="term" value="F:alpha-mannosidase activity"/>
    <property type="evidence" value="ECO:0000318"/>
    <property type="project" value="GO_Central"/>
</dbReference>
<dbReference type="EMBL" id="DF237219">
    <property type="protein sequence ID" value="GAQ86088.1"/>
    <property type="molecule type" value="Genomic_DNA"/>
</dbReference>
<keyword evidence="8" id="KW-1015">Disulfide bond</keyword>
<dbReference type="InterPro" id="IPR000602">
    <property type="entry name" value="Glyco_hydro_38_N"/>
</dbReference>
<evidence type="ECO:0000313" key="13">
    <source>
        <dbReference type="EMBL" id="GAQ86088.1"/>
    </source>
</evidence>
<keyword evidence="4 11" id="KW-0479">Metal-binding</keyword>
<evidence type="ECO:0000256" key="11">
    <source>
        <dbReference type="RuleBase" id="RU361199"/>
    </source>
</evidence>
<evidence type="ECO:0000256" key="2">
    <source>
        <dbReference type="ARBA" id="ARBA00009792"/>
    </source>
</evidence>
<comment type="cofactor">
    <cofactor evidence="11">
        <name>Zn(2+)</name>
        <dbReference type="ChEBI" id="CHEBI:29105"/>
    </cofactor>
    <text evidence="11">Binds 1 zinc ion per subunit.</text>
</comment>
<dbReference type="SUPFAM" id="SSF88713">
    <property type="entry name" value="Glycoside hydrolase/deacetylase"/>
    <property type="match status" value="1"/>
</dbReference>
<organism evidence="13 14">
    <name type="scientific">Klebsormidium nitens</name>
    <name type="common">Green alga</name>
    <name type="synonym">Ulothrix nitens</name>
    <dbReference type="NCBI Taxonomy" id="105231"/>
    <lineage>
        <taxon>Eukaryota</taxon>
        <taxon>Viridiplantae</taxon>
        <taxon>Streptophyta</taxon>
        <taxon>Klebsormidiophyceae</taxon>
        <taxon>Klebsormidiales</taxon>
        <taxon>Klebsormidiaceae</taxon>
        <taxon>Klebsormidium</taxon>
    </lineage>
</organism>
<dbReference type="InterPro" id="IPR037094">
    <property type="entry name" value="Glyco_hydro_38_cen_sf"/>
</dbReference>
<evidence type="ECO:0000256" key="5">
    <source>
        <dbReference type="ARBA" id="ARBA00022729"/>
    </source>
</evidence>
<dbReference type="InterPro" id="IPR027291">
    <property type="entry name" value="Glyco_hydro_38_N_sf"/>
</dbReference>
<dbReference type="OrthoDB" id="2016903at2759"/>
<evidence type="ECO:0000256" key="3">
    <source>
        <dbReference type="ARBA" id="ARBA00012752"/>
    </source>
</evidence>
<dbReference type="FunFam" id="1.20.1270.50:FF:000003">
    <property type="entry name" value="Alpha-mannosidase"/>
    <property type="match status" value="1"/>
</dbReference>
<dbReference type="InterPro" id="IPR048534">
    <property type="entry name" value="Man2a1-like_dom"/>
</dbReference>
<feature type="domain" description="Glycoside hydrolase family 38 central" evidence="12">
    <location>
        <begin position="364"/>
        <end position="438"/>
    </location>
</feature>
<evidence type="ECO:0000256" key="7">
    <source>
        <dbReference type="ARBA" id="ARBA00022833"/>
    </source>
</evidence>
<dbReference type="Gene3D" id="1.20.1270.50">
    <property type="entry name" value="Glycoside hydrolase family 38, central domain"/>
    <property type="match status" value="2"/>
</dbReference>
<dbReference type="InterPro" id="IPR011013">
    <property type="entry name" value="Gal_mutarotase_sf_dom"/>
</dbReference>
<dbReference type="Gene3D" id="2.60.40.1360">
    <property type="match status" value="1"/>
</dbReference>
<dbReference type="FunFam" id="2.70.98.30:FF:000003">
    <property type="entry name" value="Alpha-mannosidase"/>
    <property type="match status" value="1"/>
</dbReference>
<dbReference type="InterPro" id="IPR041147">
    <property type="entry name" value="GH38_C"/>
</dbReference>
<dbReference type="CDD" id="cd10810">
    <property type="entry name" value="GH38N_AMII_LAM_like"/>
    <property type="match status" value="1"/>
</dbReference>
<keyword evidence="14" id="KW-1185">Reference proteome</keyword>
<dbReference type="FunFam" id="2.60.40.1360:FF:000001">
    <property type="entry name" value="Alpha-mannosidase"/>
    <property type="match status" value="1"/>
</dbReference>
<keyword evidence="10 11" id="KW-0326">Glycosidase</keyword>
<evidence type="ECO:0000256" key="4">
    <source>
        <dbReference type="ARBA" id="ARBA00022723"/>
    </source>
</evidence>
<dbReference type="Gene3D" id="3.20.110.10">
    <property type="entry name" value="Glycoside hydrolase 38, N terminal domain"/>
    <property type="match status" value="1"/>
</dbReference>
<keyword evidence="7 11" id="KW-0862">Zinc</keyword>
<dbReference type="EC" id="3.2.1.-" evidence="11"/>
<evidence type="ECO:0000259" key="12">
    <source>
        <dbReference type="SMART" id="SM00872"/>
    </source>
</evidence>
<dbReference type="Gene3D" id="2.70.98.30">
    <property type="entry name" value="Golgi alpha-mannosidase II, domain 4"/>
    <property type="match status" value="1"/>
</dbReference>
<dbReference type="InterPro" id="IPR011682">
    <property type="entry name" value="Glyco_hydro_38_C"/>
</dbReference>
<dbReference type="Pfam" id="PF21260">
    <property type="entry name" value="Laman-like_dom"/>
    <property type="match status" value="1"/>
</dbReference>
<dbReference type="InterPro" id="IPR011330">
    <property type="entry name" value="Glyco_hydro/deAcase_b/a-brl"/>
</dbReference>
<protein>
    <recommendedName>
        <fullName evidence="3 11">Alpha-mannosidase</fullName>
        <ecNumber evidence="11">3.2.1.-</ecNumber>
    </recommendedName>
</protein>
<dbReference type="Pfam" id="PF17677">
    <property type="entry name" value="Glyco_hydro38C2"/>
    <property type="match status" value="1"/>
</dbReference>
<comment type="similarity">
    <text evidence="2 11">Belongs to the glycosyl hydrolase 38 family.</text>
</comment>
<proteinExistence type="inferred from homology"/>
<dbReference type="Pfam" id="PF09261">
    <property type="entry name" value="Alpha-mann_mid"/>
    <property type="match status" value="1"/>
</dbReference>
<dbReference type="PANTHER" id="PTHR11607">
    <property type="entry name" value="ALPHA-MANNOSIDASE"/>
    <property type="match status" value="1"/>
</dbReference>
<dbReference type="FunFam" id="1.20.1270.50:FF:000002">
    <property type="entry name" value="Alpha-mannosidase"/>
    <property type="match status" value="1"/>
</dbReference>
<dbReference type="InterPro" id="IPR013780">
    <property type="entry name" value="Glyco_hydro_b"/>
</dbReference>
<keyword evidence="6 11" id="KW-0378">Hydrolase</keyword>
<dbReference type="AlphaFoldDB" id="A0A1Y1IDC6"/>
<dbReference type="OMA" id="WIYQINR"/>
<dbReference type="SMART" id="SM00872">
    <property type="entry name" value="Alpha-mann_mid"/>
    <property type="match status" value="1"/>
</dbReference>
<dbReference type="FunFam" id="3.20.110.10:FF:000001">
    <property type="entry name" value="Alpha-mannosidase"/>
    <property type="match status" value="1"/>
</dbReference>
<feature type="chain" id="PRO_5017844955" description="Alpha-mannosidase" evidence="11">
    <location>
        <begin position="24"/>
        <end position="1048"/>
    </location>
</feature>
<dbReference type="SUPFAM" id="SSF88688">
    <property type="entry name" value="Families 57/38 glycoside transferase middle domain"/>
    <property type="match status" value="1"/>
</dbReference>
<evidence type="ECO:0000256" key="9">
    <source>
        <dbReference type="ARBA" id="ARBA00023180"/>
    </source>
</evidence>
<dbReference type="Pfam" id="PF01074">
    <property type="entry name" value="Glyco_hydro_38N"/>
    <property type="match status" value="1"/>
</dbReference>
<dbReference type="PANTHER" id="PTHR11607:SF3">
    <property type="entry name" value="LYSOSOMAL ALPHA-MANNOSIDASE"/>
    <property type="match status" value="1"/>
</dbReference>
<evidence type="ECO:0000313" key="14">
    <source>
        <dbReference type="Proteomes" id="UP000054558"/>
    </source>
</evidence>
<evidence type="ECO:0000256" key="10">
    <source>
        <dbReference type="ARBA" id="ARBA00023295"/>
    </source>
</evidence>
<dbReference type="GO" id="GO:0030246">
    <property type="term" value="F:carbohydrate binding"/>
    <property type="evidence" value="ECO:0007669"/>
    <property type="project" value="InterPro"/>
</dbReference>
<evidence type="ECO:0000256" key="1">
    <source>
        <dbReference type="ARBA" id="ARBA00000365"/>
    </source>
</evidence>
<comment type="catalytic activity">
    <reaction evidence="1">
        <text>Hydrolysis of terminal, non-reducing alpha-D-mannose residues in alpha-D-mannosides.</text>
        <dbReference type="EC" id="3.2.1.24"/>
    </reaction>
</comment>
<dbReference type="GO" id="GO:0046872">
    <property type="term" value="F:metal ion binding"/>
    <property type="evidence" value="ECO:0007669"/>
    <property type="project" value="UniProtKB-KW"/>
</dbReference>
<dbReference type="Pfam" id="PF07748">
    <property type="entry name" value="Glyco_hydro_38C"/>
    <property type="match status" value="1"/>
</dbReference>
<name>A0A1Y1IDC6_KLENI</name>
<reference evidence="13 14" key="1">
    <citation type="journal article" date="2014" name="Nat. Commun.">
        <title>Klebsormidium flaccidum genome reveals primary factors for plant terrestrial adaptation.</title>
        <authorList>
            <person name="Hori K."/>
            <person name="Maruyama F."/>
            <person name="Fujisawa T."/>
            <person name="Togashi T."/>
            <person name="Yamamoto N."/>
            <person name="Seo M."/>
            <person name="Sato S."/>
            <person name="Yamada T."/>
            <person name="Mori H."/>
            <person name="Tajima N."/>
            <person name="Moriyama T."/>
            <person name="Ikeuchi M."/>
            <person name="Watanabe M."/>
            <person name="Wada H."/>
            <person name="Kobayashi K."/>
            <person name="Saito M."/>
            <person name="Masuda T."/>
            <person name="Sasaki-Sekimoto Y."/>
            <person name="Mashiguchi K."/>
            <person name="Awai K."/>
            <person name="Shimojima M."/>
            <person name="Masuda S."/>
            <person name="Iwai M."/>
            <person name="Nobusawa T."/>
            <person name="Narise T."/>
            <person name="Kondo S."/>
            <person name="Saito H."/>
            <person name="Sato R."/>
            <person name="Murakawa M."/>
            <person name="Ihara Y."/>
            <person name="Oshima-Yamada Y."/>
            <person name="Ohtaka K."/>
            <person name="Satoh M."/>
            <person name="Sonobe K."/>
            <person name="Ishii M."/>
            <person name="Ohtani R."/>
            <person name="Kanamori-Sato M."/>
            <person name="Honoki R."/>
            <person name="Miyazaki D."/>
            <person name="Mochizuki H."/>
            <person name="Umetsu J."/>
            <person name="Higashi K."/>
            <person name="Shibata D."/>
            <person name="Kamiya Y."/>
            <person name="Sato N."/>
            <person name="Nakamura Y."/>
            <person name="Tabata S."/>
            <person name="Ida S."/>
            <person name="Kurokawa K."/>
            <person name="Ohta H."/>
        </authorList>
    </citation>
    <scope>NUCLEOTIDE SEQUENCE [LARGE SCALE GENOMIC DNA]</scope>
    <source>
        <strain evidence="13 14">NIES-2285</strain>
    </source>
</reference>